<organism evidence="2 3">
    <name type="scientific">Anaerobaca lacustris</name>
    <dbReference type="NCBI Taxonomy" id="3044600"/>
    <lineage>
        <taxon>Bacteria</taxon>
        <taxon>Pseudomonadati</taxon>
        <taxon>Planctomycetota</taxon>
        <taxon>Phycisphaerae</taxon>
        <taxon>Sedimentisphaerales</taxon>
        <taxon>Anaerobacaceae</taxon>
        <taxon>Anaerobaca</taxon>
    </lineage>
</organism>
<dbReference type="EMBL" id="JASCXX010000008">
    <property type="protein sequence ID" value="MDI6448981.1"/>
    <property type="molecule type" value="Genomic_DNA"/>
</dbReference>
<dbReference type="Proteomes" id="UP001431776">
    <property type="component" value="Unassembled WGS sequence"/>
</dbReference>
<feature type="region of interest" description="Disordered" evidence="1">
    <location>
        <begin position="73"/>
        <end position="97"/>
    </location>
</feature>
<accession>A0AAW6U013</accession>
<gene>
    <name evidence="2" type="ORF">QJ522_07995</name>
</gene>
<proteinExistence type="predicted"/>
<comment type="caution">
    <text evidence="2">The sequence shown here is derived from an EMBL/GenBank/DDBJ whole genome shotgun (WGS) entry which is preliminary data.</text>
</comment>
<keyword evidence="3" id="KW-1185">Reference proteome</keyword>
<name>A0AAW6U013_9BACT</name>
<evidence type="ECO:0000313" key="2">
    <source>
        <dbReference type="EMBL" id="MDI6448981.1"/>
    </source>
</evidence>
<evidence type="ECO:0000313" key="3">
    <source>
        <dbReference type="Proteomes" id="UP001431776"/>
    </source>
</evidence>
<reference evidence="2" key="1">
    <citation type="submission" date="2023-05" db="EMBL/GenBank/DDBJ databases">
        <title>Anaerotaeda fermentans gen. nov., sp. nov., a novel anaerobic planctomycete of the new family within the order Sedimentisphaerales isolated from Taman Peninsula, Russia.</title>
        <authorList>
            <person name="Khomyakova M.A."/>
            <person name="Merkel A.Y."/>
            <person name="Slobodkin A.I."/>
        </authorList>
    </citation>
    <scope>NUCLEOTIDE SEQUENCE</scope>
    <source>
        <strain evidence="2">M17dextr</strain>
    </source>
</reference>
<feature type="compositionally biased region" description="Basic and acidic residues" evidence="1">
    <location>
        <begin position="88"/>
        <end position="97"/>
    </location>
</feature>
<evidence type="ECO:0000256" key="1">
    <source>
        <dbReference type="SAM" id="MobiDB-lite"/>
    </source>
</evidence>
<dbReference type="AlphaFoldDB" id="A0AAW6U013"/>
<sequence>MKQVVIENPILNSPLDERRQHFKVTGEKKKAKAAKVATARTLWVPAVKNHGRFGRRVFIEIADPWDAENALGRHRGQTEINSTVEGQLWRDERQQNQ</sequence>
<protein>
    <submittedName>
        <fullName evidence="2">Uncharacterized protein</fullName>
    </submittedName>
</protein>